<name>A0ABM6IQY0_9BACL</name>
<feature type="binding site" evidence="3">
    <location>
        <begin position="119"/>
        <end position="121"/>
    </location>
    <ligand>
        <name>dCTP</name>
        <dbReference type="ChEBI" id="CHEBI:61481"/>
    </ligand>
</feature>
<comment type="function">
    <text evidence="3">Catalyzes the deamination of dCTP to dUTP.</text>
</comment>
<keyword evidence="3" id="KW-0547">Nucleotide-binding</keyword>
<evidence type="ECO:0000313" key="4">
    <source>
        <dbReference type="EMBL" id="AQU78997.1"/>
    </source>
</evidence>
<comment type="similarity">
    <text evidence="3">Belongs to the dCTP deaminase family.</text>
</comment>
<sequence>MILSGLEILKRMNESIIIKPFDKKSLNPNSYNLSLHNELLIYEEEILDMKKNNRISKVTIPPEGLILKPGILYLGRTVEYTETRDLVPVIEGRSSLGRLGISIHLSSPYGNVGFKGYWTLEISCIQPVKIYAGVEVCQIYYHHLDGEFLPYLNGKYNGNTGIQASKLFEEF</sequence>
<dbReference type="Pfam" id="PF22769">
    <property type="entry name" value="DCD"/>
    <property type="match status" value="1"/>
</dbReference>
<gene>
    <name evidence="3" type="primary">dcd</name>
    <name evidence="4" type="ORF">AJGP001_06875</name>
</gene>
<feature type="binding site" evidence="3">
    <location>
        <begin position="93"/>
        <end position="98"/>
    </location>
    <ligand>
        <name>dCTP</name>
        <dbReference type="ChEBI" id="CHEBI:61481"/>
    </ligand>
</feature>
<dbReference type="EC" id="3.5.4.13" evidence="3"/>
<evidence type="ECO:0000256" key="1">
    <source>
        <dbReference type="ARBA" id="ARBA00022801"/>
    </source>
</evidence>
<comment type="caution">
    <text evidence="3">Lacks conserved residue(s) required for the propagation of feature annotation.</text>
</comment>
<accession>A0ABM6IQY0</accession>
<dbReference type="CDD" id="cd07557">
    <property type="entry name" value="trimeric_dUTPase"/>
    <property type="match status" value="1"/>
</dbReference>
<keyword evidence="1 3" id="KW-0378">Hydrolase</keyword>
<dbReference type="HAMAP" id="MF_00146">
    <property type="entry name" value="dCTP_deaminase"/>
    <property type="match status" value="1"/>
</dbReference>
<reference evidence="4 5" key="1">
    <citation type="submission" date="2017-01" db="EMBL/GenBank/DDBJ databases">
        <title>Planococcus faecalis genome complete sequence.</title>
        <authorList>
            <person name="Lee P.C."/>
        </authorList>
    </citation>
    <scope>NUCLEOTIDE SEQUENCE [LARGE SCALE GENOMIC DNA]</scope>
    <source>
        <strain evidence="4 5">AJ003</strain>
    </source>
</reference>
<evidence type="ECO:0000256" key="3">
    <source>
        <dbReference type="HAMAP-Rule" id="MF_00146"/>
    </source>
</evidence>
<dbReference type="InterPro" id="IPR033704">
    <property type="entry name" value="dUTPase_trimeric"/>
</dbReference>
<feature type="binding site" evidence="3">
    <location>
        <position position="151"/>
    </location>
    <ligand>
        <name>dCTP</name>
        <dbReference type="ChEBI" id="CHEBI:61481"/>
    </ligand>
</feature>
<dbReference type="RefSeq" id="WP_071153195.1">
    <property type="nucleotide sequence ID" value="NZ_CP019401.1"/>
</dbReference>
<dbReference type="SUPFAM" id="SSF51283">
    <property type="entry name" value="dUTPase-like"/>
    <property type="match status" value="1"/>
</dbReference>
<comment type="pathway">
    <text evidence="3">Pyrimidine metabolism; dUMP biosynthesis; dUMP from dCTP (dUTP route): step 1/2.</text>
</comment>
<dbReference type="PANTHER" id="PTHR42680">
    <property type="entry name" value="DCTP DEAMINASE"/>
    <property type="match status" value="1"/>
</dbReference>
<keyword evidence="5" id="KW-1185">Reference proteome</keyword>
<dbReference type="Gene3D" id="2.70.40.10">
    <property type="match status" value="1"/>
</dbReference>
<proteinExistence type="inferred from homology"/>
<feature type="active site" description="Proton donor/acceptor" evidence="3">
    <location>
        <position position="121"/>
    </location>
</feature>
<comment type="catalytic activity">
    <reaction evidence="3">
        <text>dCTP + H2O + H(+) = dUTP + NH4(+)</text>
        <dbReference type="Rhea" id="RHEA:22680"/>
        <dbReference type="ChEBI" id="CHEBI:15377"/>
        <dbReference type="ChEBI" id="CHEBI:15378"/>
        <dbReference type="ChEBI" id="CHEBI:28938"/>
        <dbReference type="ChEBI" id="CHEBI:61481"/>
        <dbReference type="ChEBI" id="CHEBI:61555"/>
        <dbReference type="EC" id="3.5.4.13"/>
    </reaction>
</comment>
<comment type="subunit">
    <text evidence="3">Homotrimer.</text>
</comment>
<dbReference type="PANTHER" id="PTHR42680:SF3">
    <property type="entry name" value="DCTP DEAMINASE"/>
    <property type="match status" value="1"/>
</dbReference>
<dbReference type="NCBIfam" id="TIGR02274">
    <property type="entry name" value="dCTP_deam"/>
    <property type="match status" value="1"/>
</dbReference>
<dbReference type="InterPro" id="IPR036157">
    <property type="entry name" value="dUTPase-like_sf"/>
</dbReference>
<organism evidence="4 5">
    <name type="scientific">Planococcus faecalis</name>
    <dbReference type="NCBI Taxonomy" id="1598147"/>
    <lineage>
        <taxon>Bacteria</taxon>
        <taxon>Bacillati</taxon>
        <taxon>Bacillota</taxon>
        <taxon>Bacilli</taxon>
        <taxon>Bacillales</taxon>
        <taxon>Caryophanaceae</taxon>
        <taxon>Planococcus</taxon>
    </lineage>
</organism>
<evidence type="ECO:0000256" key="2">
    <source>
        <dbReference type="ARBA" id="ARBA00023080"/>
    </source>
</evidence>
<evidence type="ECO:0000313" key="5">
    <source>
        <dbReference type="Proteomes" id="UP000189661"/>
    </source>
</evidence>
<protein>
    <recommendedName>
        <fullName evidence="3">dCTP deaminase</fullName>
        <ecNumber evidence="3">3.5.4.13</ecNumber>
    </recommendedName>
    <alternativeName>
        <fullName evidence="3">Deoxycytidine triphosphate deaminase</fullName>
    </alternativeName>
</protein>
<dbReference type="EMBL" id="CP019401">
    <property type="protein sequence ID" value="AQU78997.1"/>
    <property type="molecule type" value="Genomic_DNA"/>
</dbReference>
<keyword evidence="2 3" id="KW-0546">Nucleotide metabolism</keyword>
<feature type="binding site" evidence="3">
    <location>
        <position position="155"/>
    </location>
    <ligand>
        <name>dCTP</name>
        <dbReference type="ChEBI" id="CHEBI:61481"/>
    </ligand>
</feature>
<feature type="binding site" evidence="3">
    <location>
        <position position="138"/>
    </location>
    <ligand>
        <name>dCTP</name>
        <dbReference type="ChEBI" id="CHEBI:61481"/>
    </ligand>
</feature>
<dbReference type="InterPro" id="IPR011962">
    <property type="entry name" value="dCTP_deaminase"/>
</dbReference>
<dbReference type="Proteomes" id="UP000189661">
    <property type="component" value="Chromosome"/>
</dbReference>